<dbReference type="Proteomes" id="UP000583929">
    <property type="component" value="Unassembled WGS sequence"/>
</dbReference>
<keyword evidence="2" id="KW-1185">Reference proteome</keyword>
<name>A0A7J6DS98_CANSA</name>
<evidence type="ECO:0000313" key="2">
    <source>
        <dbReference type="Proteomes" id="UP000583929"/>
    </source>
</evidence>
<accession>A0A7J6DS98</accession>
<comment type="caution">
    <text evidence="1">The sequence shown here is derived from an EMBL/GenBank/DDBJ whole genome shotgun (WGS) entry which is preliminary data.</text>
</comment>
<organism evidence="1 2">
    <name type="scientific">Cannabis sativa</name>
    <name type="common">Hemp</name>
    <name type="synonym">Marijuana</name>
    <dbReference type="NCBI Taxonomy" id="3483"/>
    <lineage>
        <taxon>Eukaryota</taxon>
        <taxon>Viridiplantae</taxon>
        <taxon>Streptophyta</taxon>
        <taxon>Embryophyta</taxon>
        <taxon>Tracheophyta</taxon>
        <taxon>Spermatophyta</taxon>
        <taxon>Magnoliopsida</taxon>
        <taxon>eudicotyledons</taxon>
        <taxon>Gunneridae</taxon>
        <taxon>Pentapetalae</taxon>
        <taxon>rosids</taxon>
        <taxon>fabids</taxon>
        <taxon>Rosales</taxon>
        <taxon>Cannabaceae</taxon>
        <taxon>Cannabis</taxon>
    </lineage>
</organism>
<evidence type="ECO:0000313" key="1">
    <source>
        <dbReference type="EMBL" id="KAF4348978.1"/>
    </source>
</evidence>
<sequence>MARRSASPWTKHEATRWKEEPNTNALALSSDNRTEACDLSLQATASAQAMRSWTSLISSASPSSDVALFSCSAASMIAAAASSTASAAEHQDKRASINQGKRCLFLSRVFGFRSCLASCIGGWSNFHLATVEYSNTFKRAEPLQMILLHQIKLPIFTDGDGHGIKLNT</sequence>
<reference evidence="1 2" key="1">
    <citation type="journal article" date="2020" name="bioRxiv">
        <title>Sequence and annotation of 42 cannabis genomes reveals extensive copy number variation in cannabinoid synthesis and pathogen resistance genes.</title>
        <authorList>
            <person name="Mckernan K.J."/>
            <person name="Helbert Y."/>
            <person name="Kane L.T."/>
            <person name="Ebling H."/>
            <person name="Zhang L."/>
            <person name="Liu B."/>
            <person name="Eaton Z."/>
            <person name="Mclaughlin S."/>
            <person name="Kingan S."/>
            <person name="Baybayan P."/>
            <person name="Concepcion G."/>
            <person name="Jordan M."/>
            <person name="Riva A."/>
            <person name="Barbazuk W."/>
            <person name="Harkins T."/>
        </authorList>
    </citation>
    <scope>NUCLEOTIDE SEQUENCE [LARGE SCALE GENOMIC DNA]</scope>
    <source>
        <strain evidence="2">cv. Jamaican Lion 4</strain>
        <tissue evidence="1">Leaf</tissue>
    </source>
</reference>
<dbReference type="EMBL" id="JAATIQ010000657">
    <property type="protein sequence ID" value="KAF4348978.1"/>
    <property type="molecule type" value="Genomic_DNA"/>
</dbReference>
<gene>
    <name evidence="1" type="ORF">G4B88_025278</name>
</gene>
<protein>
    <submittedName>
        <fullName evidence="1">Uncharacterized protein</fullName>
    </submittedName>
</protein>
<proteinExistence type="predicted"/>
<dbReference type="AlphaFoldDB" id="A0A7J6DS98"/>